<feature type="non-terminal residue" evidence="1">
    <location>
        <position position="1"/>
    </location>
</feature>
<protein>
    <submittedName>
        <fullName evidence="1">Uncharacterized protein</fullName>
    </submittedName>
</protein>
<proteinExistence type="predicted"/>
<accession>A0A382D2U9</accession>
<sequence length="76" mass="8244">VKDCYRVVNSGAGGEQCGDRRDPSRNMYGGSYVNLGLVVDGLTDLLLTCEDLGVIRLKEKIRMSNAKVNIAALNLD</sequence>
<evidence type="ECO:0000313" key="1">
    <source>
        <dbReference type="EMBL" id="SVB32374.1"/>
    </source>
</evidence>
<gene>
    <name evidence="1" type="ORF">METZ01_LOCUS185228</name>
</gene>
<dbReference type="AlphaFoldDB" id="A0A382D2U9"/>
<dbReference type="EMBL" id="UINC01037215">
    <property type="protein sequence ID" value="SVB32374.1"/>
    <property type="molecule type" value="Genomic_DNA"/>
</dbReference>
<name>A0A382D2U9_9ZZZZ</name>
<organism evidence="1">
    <name type="scientific">marine metagenome</name>
    <dbReference type="NCBI Taxonomy" id="408172"/>
    <lineage>
        <taxon>unclassified sequences</taxon>
        <taxon>metagenomes</taxon>
        <taxon>ecological metagenomes</taxon>
    </lineage>
</organism>
<reference evidence="1" key="1">
    <citation type="submission" date="2018-05" db="EMBL/GenBank/DDBJ databases">
        <authorList>
            <person name="Lanie J.A."/>
            <person name="Ng W.-L."/>
            <person name="Kazmierczak K.M."/>
            <person name="Andrzejewski T.M."/>
            <person name="Davidsen T.M."/>
            <person name="Wayne K.J."/>
            <person name="Tettelin H."/>
            <person name="Glass J.I."/>
            <person name="Rusch D."/>
            <person name="Podicherti R."/>
            <person name="Tsui H.-C.T."/>
            <person name="Winkler M.E."/>
        </authorList>
    </citation>
    <scope>NUCLEOTIDE SEQUENCE</scope>
</reference>